<keyword evidence="1" id="KW-0812">Transmembrane</keyword>
<feature type="transmembrane region" description="Helical" evidence="1">
    <location>
        <begin position="12"/>
        <end position="37"/>
    </location>
</feature>
<reference evidence="2 3" key="1">
    <citation type="submission" date="2024-09" db="EMBL/GenBank/DDBJ databases">
        <authorList>
            <person name="Sun Q."/>
            <person name="Mori K."/>
        </authorList>
    </citation>
    <scope>NUCLEOTIDE SEQUENCE [LARGE SCALE GENOMIC DNA]</scope>
    <source>
        <strain evidence="2 3">KCTC 23076</strain>
    </source>
</reference>
<comment type="caution">
    <text evidence="2">The sequence shown here is derived from an EMBL/GenBank/DDBJ whole genome shotgun (WGS) entry which is preliminary data.</text>
</comment>
<name>A0ABV6RQU2_9GAMM</name>
<sequence length="49" mass="5340">MFWWGGWLLNGVGIGLLVVAGAGIWWFIALFLIPGWVRQANADIARGVA</sequence>
<evidence type="ECO:0000313" key="2">
    <source>
        <dbReference type="EMBL" id="MFC0678308.1"/>
    </source>
</evidence>
<keyword evidence="3" id="KW-1185">Reference proteome</keyword>
<dbReference type="EMBL" id="JBHLTG010000002">
    <property type="protein sequence ID" value="MFC0678308.1"/>
    <property type="molecule type" value="Genomic_DNA"/>
</dbReference>
<dbReference type="RefSeq" id="WP_386668041.1">
    <property type="nucleotide sequence ID" value="NZ_JBHLTG010000002.1"/>
</dbReference>
<dbReference type="Proteomes" id="UP001589896">
    <property type="component" value="Unassembled WGS sequence"/>
</dbReference>
<keyword evidence="1" id="KW-0472">Membrane</keyword>
<evidence type="ECO:0000256" key="1">
    <source>
        <dbReference type="SAM" id="Phobius"/>
    </source>
</evidence>
<evidence type="ECO:0000313" key="3">
    <source>
        <dbReference type="Proteomes" id="UP001589896"/>
    </source>
</evidence>
<proteinExistence type="predicted"/>
<gene>
    <name evidence="2" type="ORF">ACFFGH_10695</name>
</gene>
<keyword evidence="1" id="KW-1133">Transmembrane helix</keyword>
<accession>A0ABV6RQU2</accession>
<organism evidence="2 3">
    <name type="scientific">Lysobacter korlensis</name>
    <dbReference type="NCBI Taxonomy" id="553636"/>
    <lineage>
        <taxon>Bacteria</taxon>
        <taxon>Pseudomonadati</taxon>
        <taxon>Pseudomonadota</taxon>
        <taxon>Gammaproteobacteria</taxon>
        <taxon>Lysobacterales</taxon>
        <taxon>Lysobacteraceae</taxon>
        <taxon>Lysobacter</taxon>
    </lineage>
</organism>
<protein>
    <submittedName>
        <fullName evidence="2">Uncharacterized protein</fullName>
    </submittedName>
</protein>